<evidence type="ECO:0000256" key="6">
    <source>
        <dbReference type="ARBA" id="ARBA00022723"/>
    </source>
</evidence>
<keyword evidence="9 14" id="KW-1133">Transmembrane helix</keyword>
<dbReference type="EMBL" id="JAPTMU010000008">
    <property type="protein sequence ID" value="KAJ4939440.1"/>
    <property type="molecule type" value="Genomic_DNA"/>
</dbReference>
<dbReference type="SUPFAM" id="SSF161111">
    <property type="entry name" value="Cation efflux protein transmembrane domain-like"/>
    <property type="match status" value="1"/>
</dbReference>
<keyword evidence="11 14" id="KW-0472">Membrane</keyword>
<dbReference type="InterPro" id="IPR002524">
    <property type="entry name" value="Cation_efflux"/>
</dbReference>
<feature type="transmembrane region" description="Helical" evidence="14">
    <location>
        <begin position="44"/>
        <end position="63"/>
    </location>
</feature>
<dbReference type="PANTHER" id="PTHR11562">
    <property type="entry name" value="CATION EFFLUX PROTEIN/ ZINC TRANSPORTER"/>
    <property type="match status" value="1"/>
</dbReference>
<proteinExistence type="inferred from homology"/>
<dbReference type="GO" id="GO:0046872">
    <property type="term" value="F:metal ion binding"/>
    <property type="evidence" value="ECO:0007669"/>
    <property type="project" value="UniProtKB-KW"/>
</dbReference>
<evidence type="ECO:0000256" key="2">
    <source>
        <dbReference type="ARBA" id="ARBA00008873"/>
    </source>
</evidence>
<accession>A0AAD6B7D0</accession>
<keyword evidence="6" id="KW-0479">Metal-binding</keyword>
<keyword evidence="7" id="KW-0862">Zinc</keyword>
<evidence type="ECO:0000256" key="4">
    <source>
        <dbReference type="ARBA" id="ARBA00022449"/>
    </source>
</evidence>
<evidence type="ECO:0000313" key="16">
    <source>
        <dbReference type="EMBL" id="KAJ4939440.1"/>
    </source>
</evidence>
<dbReference type="InterPro" id="IPR027469">
    <property type="entry name" value="Cation_efflux_TMD_sf"/>
</dbReference>
<evidence type="ECO:0000256" key="11">
    <source>
        <dbReference type="ARBA" id="ARBA00023136"/>
    </source>
</evidence>
<evidence type="ECO:0000256" key="1">
    <source>
        <dbReference type="ARBA" id="ARBA00004638"/>
    </source>
</evidence>
<keyword evidence="3" id="KW-0813">Transport</keyword>
<dbReference type="FunFam" id="1.20.1510.10:FF:000002">
    <property type="entry name" value="zinc transporter 3 isoform X1"/>
    <property type="match status" value="1"/>
</dbReference>
<comment type="subcellular location">
    <subcellularLocation>
        <location evidence="1">Cytoplasmic vesicle</location>
        <location evidence="1">Secretory vesicle membrane</location>
        <topology evidence="1">Multi-pass membrane protein</topology>
    </subcellularLocation>
</comment>
<dbReference type="InterPro" id="IPR050681">
    <property type="entry name" value="CDF/SLC30A"/>
</dbReference>
<dbReference type="PANTHER" id="PTHR11562:SF17">
    <property type="entry name" value="RE54080P-RELATED"/>
    <property type="match status" value="1"/>
</dbReference>
<feature type="transmembrane region" description="Helical" evidence="14">
    <location>
        <begin position="75"/>
        <end position="96"/>
    </location>
</feature>
<dbReference type="Gene3D" id="1.20.1510.10">
    <property type="entry name" value="Cation efflux protein transmembrane domain"/>
    <property type="match status" value="1"/>
</dbReference>
<keyword evidence="4" id="KW-0050">Antiport</keyword>
<evidence type="ECO:0000313" key="17">
    <source>
        <dbReference type="Proteomes" id="UP001219934"/>
    </source>
</evidence>
<reference evidence="16" key="1">
    <citation type="submission" date="2022-11" db="EMBL/GenBank/DDBJ databases">
        <title>Chromosome-level genome of Pogonophryne albipinna.</title>
        <authorList>
            <person name="Jo E."/>
        </authorList>
    </citation>
    <scope>NUCLEOTIDE SEQUENCE</scope>
    <source>
        <strain evidence="16">SGF0006</strain>
        <tissue evidence="16">Muscle</tissue>
    </source>
</reference>
<dbReference type="AlphaFoldDB" id="A0AAD6B7D0"/>
<evidence type="ECO:0000256" key="5">
    <source>
        <dbReference type="ARBA" id="ARBA00022692"/>
    </source>
</evidence>
<dbReference type="Proteomes" id="UP001219934">
    <property type="component" value="Unassembled WGS sequence"/>
</dbReference>
<evidence type="ECO:0000256" key="14">
    <source>
        <dbReference type="SAM" id="Phobius"/>
    </source>
</evidence>
<dbReference type="NCBIfam" id="TIGR01297">
    <property type="entry name" value="CDF"/>
    <property type="match status" value="1"/>
</dbReference>
<feature type="transmembrane region" description="Helical" evidence="14">
    <location>
        <begin position="175"/>
        <end position="195"/>
    </location>
</feature>
<dbReference type="GO" id="GO:0010043">
    <property type="term" value="P:response to zinc ion"/>
    <property type="evidence" value="ECO:0007669"/>
    <property type="project" value="TreeGrafter"/>
</dbReference>
<dbReference type="GO" id="GO:0005385">
    <property type="term" value="F:zinc ion transmembrane transporter activity"/>
    <property type="evidence" value="ECO:0007669"/>
    <property type="project" value="TreeGrafter"/>
</dbReference>
<feature type="transmembrane region" description="Helical" evidence="14">
    <location>
        <begin position="146"/>
        <end position="169"/>
    </location>
</feature>
<keyword evidence="12" id="KW-0968">Cytoplasmic vesicle</keyword>
<keyword evidence="8" id="KW-0864">Zinc transport</keyword>
<keyword evidence="17" id="KW-1185">Reference proteome</keyword>
<comment type="similarity">
    <text evidence="2">Belongs to the cation diffusion facilitator (CDF) transporter (TC 2.A.4) family. SLC30A subfamily.</text>
</comment>
<name>A0AAD6B7D0_9TELE</name>
<evidence type="ECO:0000256" key="12">
    <source>
        <dbReference type="ARBA" id="ARBA00023329"/>
    </source>
</evidence>
<sequence length="214" mass="23717">MTDAAHLLTDVCSISISCFSLWLSSRPKTDSMTFGWHRAEILGMLLSVFSIWIVTVLLLISAARRISDGDYEIDSFIMLITSGGAVGVNVLMVLILHQSGASHGHNHSFPPARLQTDKQRDLHHDLHHHDLHPDLHHGHNASVRAAFVHVVGDLLQSFGVLLAATIIHFRPEYKVADPICTFLFSVLVLGTTIPISKDVFRVLMEGRNFITSIL</sequence>
<evidence type="ECO:0000256" key="13">
    <source>
        <dbReference type="ARBA" id="ARBA00048349"/>
    </source>
</evidence>
<organism evidence="16 17">
    <name type="scientific">Pogonophryne albipinna</name>
    <dbReference type="NCBI Taxonomy" id="1090488"/>
    <lineage>
        <taxon>Eukaryota</taxon>
        <taxon>Metazoa</taxon>
        <taxon>Chordata</taxon>
        <taxon>Craniata</taxon>
        <taxon>Vertebrata</taxon>
        <taxon>Euteleostomi</taxon>
        <taxon>Actinopterygii</taxon>
        <taxon>Neopterygii</taxon>
        <taxon>Teleostei</taxon>
        <taxon>Neoteleostei</taxon>
        <taxon>Acanthomorphata</taxon>
        <taxon>Eupercaria</taxon>
        <taxon>Perciformes</taxon>
        <taxon>Notothenioidei</taxon>
        <taxon>Pogonophryne</taxon>
    </lineage>
</organism>
<evidence type="ECO:0000256" key="8">
    <source>
        <dbReference type="ARBA" id="ARBA00022906"/>
    </source>
</evidence>
<evidence type="ECO:0000259" key="15">
    <source>
        <dbReference type="Pfam" id="PF01545"/>
    </source>
</evidence>
<dbReference type="GO" id="GO:0030658">
    <property type="term" value="C:transport vesicle membrane"/>
    <property type="evidence" value="ECO:0007669"/>
    <property type="project" value="UniProtKB-SubCell"/>
</dbReference>
<evidence type="ECO:0000256" key="7">
    <source>
        <dbReference type="ARBA" id="ARBA00022833"/>
    </source>
</evidence>
<evidence type="ECO:0000256" key="9">
    <source>
        <dbReference type="ARBA" id="ARBA00022989"/>
    </source>
</evidence>
<keyword evidence="5 14" id="KW-0812">Transmembrane</keyword>
<dbReference type="GO" id="GO:0015297">
    <property type="term" value="F:antiporter activity"/>
    <property type="evidence" value="ECO:0007669"/>
    <property type="project" value="UniProtKB-KW"/>
</dbReference>
<dbReference type="GO" id="GO:0005886">
    <property type="term" value="C:plasma membrane"/>
    <property type="evidence" value="ECO:0007669"/>
    <property type="project" value="TreeGrafter"/>
</dbReference>
<evidence type="ECO:0000256" key="3">
    <source>
        <dbReference type="ARBA" id="ARBA00022448"/>
    </source>
</evidence>
<feature type="domain" description="Cation efflux protein transmembrane" evidence="15">
    <location>
        <begin position="1"/>
        <end position="204"/>
    </location>
</feature>
<dbReference type="Pfam" id="PF01545">
    <property type="entry name" value="Cation_efflux"/>
    <property type="match status" value="1"/>
</dbReference>
<comment type="catalytic activity">
    <reaction evidence="13">
        <text>Zn(2+)(in) + 2 H(+)(out) = Zn(2+)(out) + 2 H(+)(in)</text>
        <dbReference type="Rhea" id="RHEA:72627"/>
        <dbReference type="ChEBI" id="CHEBI:15378"/>
        <dbReference type="ChEBI" id="CHEBI:29105"/>
    </reaction>
</comment>
<dbReference type="InterPro" id="IPR058533">
    <property type="entry name" value="Cation_efflux_TM"/>
</dbReference>
<gene>
    <name evidence="16" type="ORF">JOQ06_028889</name>
</gene>
<evidence type="ECO:0000256" key="10">
    <source>
        <dbReference type="ARBA" id="ARBA00023065"/>
    </source>
</evidence>
<keyword evidence="10" id="KW-0406">Ion transport</keyword>
<comment type="caution">
    <text evidence="16">The sequence shown here is derived from an EMBL/GenBank/DDBJ whole genome shotgun (WGS) entry which is preliminary data.</text>
</comment>
<protein>
    <recommendedName>
        <fullName evidence="15">Cation efflux protein transmembrane domain-containing protein</fullName>
    </recommendedName>
</protein>